<dbReference type="Proteomes" id="UP000196649">
    <property type="component" value="Unassembled WGS sequence"/>
</dbReference>
<dbReference type="GO" id="GO:0009401">
    <property type="term" value="P:phosphoenolpyruvate-dependent sugar phosphotransferase system"/>
    <property type="evidence" value="ECO:0007669"/>
    <property type="project" value="UniProtKB-KW"/>
</dbReference>
<dbReference type="PANTHER" id="PTHR33799:SF1">
    <property type="entry name" value="PTS SYSTEM MANNOSE-SPECIFIC EIIAB COMPONENT-RELATED"/>
    <property type="match status" value="1"/>
</dbReference>
<feature type="domain" description="PTS EIIA type-4" evidence="8">
    <location>
        <begin position="2"/>
        <end position="123"/>
    </location>
</feature>
<dbReference type="GO" id="GO:0016020">
    <property type="term" value="C:membrane"/>
    <property type="evidence" value="ECO:0007669"/>
    <property type="project" value="InterPro"/>
</dbReference>
<dbReference type="InterPro" id="IPR051471">
    <property type="entry name" value="Bacterial_PTS_sugar_comp"/>
</dbReference>
<keyword evidence="3" id="KW-0963">Cytoplasm</keyword>
<evidence type="ECO:0000256" key="7">
    <source>
        <dbReference type="ARBA" id="ARBA00022777"/>
    </source>
</evidence>
<dbReference type="Gene3D" id="3.40.50.510">
    <property type="entry name" value="Phosphotransferase system, mannose-type IIA component"/>
    <property type="match status" value="1"/>
</dbReference>
<keyword evidence="2" id="KW-0813">Transport</keyword>
<sequence length="139" mass="15802">METRIVLASHGKFASGILSSLKLLYGNTESVTAMDCYIDPKYDLQKNVKKVIDENSDNRLLVITDILGGSVNNEFLKYIKKSNFYLVSGLNLPFLLELMTQITETSDLELLIKNVLDNSKESIQFCNESIKRINKEEDF</sequence>
<comment type="subcellular location">
    <subcellularLocation>
        <location evidence="1">Cytoplasm</location>
    </subcellularLocation>
</comment>
<evidence type="ECO:0000256" key="2">
    <source>
        <dbReference type="ARBA" id="ARBA00022448"/>
    </source>
</evidence>
<reference evidence="9 10" key="1">
    <citation type="submission" date="2017-03" db="EMBL/GenBank/DDBJ databases">
        <title>Genome sequence of Lactobacillus kimchii KACC 12383.</title>
        <authorList>
            <person name="Chun J."/>
        </authorList>
    </citation>
    <scope>NUCLEOTIDE SEQUENCE [LARGE SCALE GENOMIC DNA]</scope>
    <source>
        <strain evidence="9 10">KACC 12383</strain>
    </source>
</reference>
<keyword evidence="6" id="KW-0598">Phosphotransferase system</keyword>
<dbReference type="InterPro" id="IPR004701">
    <property type="entry name" value="PTS_EIIA_man-typ"/>
</dbReference>
<evidence type="ECO:0000313" key="10">
    <source>
        <dbReference type="Proteomes" id="UP000196649"/>
    </source>
</evidence>
<dbReference type="PANTHER" id="PTHR33799">
    <property type="entry name" value="PTS PERMEASE-RELATED-RELATED"/>
    <property type="match status" value="1"/>
</dbReference>
<dbReference type="GO" id="GO:0005737">
    <property type="term" value="C:cytoplasm"/>
    <property type="evidence" value="ECO:0007669"/>
    <property type="project" value="UniProtKB-SubCell"/>
</dbReference>
<keyword evidence="7" id="KW-0418">Kinase</keyword>
<dbReference type="RefSeq" id="WP_054643755.1">
    <property type="nucleotide sequence ID" value="NZ_LNUB01000013.1"/>
</dbReference>
<protein>
    <submittedName>
        <fullName evidence="9">Protein-N(Pi)-phosphohistidine--sugar phosphotransferase</fullName>
        <ecNumber evidence="9">2.7.1.191</ecNumber>
    </submittedName>
</protein>
<dbReference type="GO" id="GO:0016301">
    <property type="term" value="F:kinase activity"/>
    <property type="evidence" value="ECO:0007669"/>
    <property type="project" value="UniProtKB-KW"/>
</dbReference>
<evidence type="ECO:0000256" key="6">
    <source>
        <dbReference type="ARBA" id="ARBA00022683"/>
    </source>
</evidence>
<name>A0A210P6M0_9LACO</name>
<evidence type="ECO:0000259" key="8">
    <source>
        <dbReference type="PROSITE" id="PS51096"/>
    </source>
</evidence>
<evidence type="ECO:0000256" key="3">
    <source>
        <dbReference type="ARBA" id="ARBA00022490"/>
    </source>
</evidence>
<evidence type="ECO:0000256" key="5">
    <source>
        <dbReference type="ARBA" id="ARBA00022679"/>
    </source>
</evidence>
<evidence type="ECO:0000313" key="9">
    <source>
        <dbReference type="EMBL" id="OWF32114.1"/>
    </source>
</evidence>
<dbReference type="AlphaFoldDB" id="A0A210P6M0"/>
<accession>A0A210P6M0</accession>
<gene>
    <name evidence="9" type="ORF">LKACC12383_02350</name>
</gene>
<evidence type="ECO:0000256" key="4">
    <source>
        <dbReference type="ARBA" id="ARBA00022597"/>
    </source>
</evidence>
<evidence type="ECO:0000256" key="1">
    <source>
        <dbReference type="ARBA" id="ARBA00004496"/>
    </source>
</evidence>
<organism evidence="9 10">
    <name type="scientific">Companilactobacillus kimchii</name>
    <dbReference type="NCBI Taxonomy" id="2801452"/>
    <lineage>
        <taxon>Bacteria</taxon>
        <taxon>Bacillati</taxon>
        <taxon>Bacillota</taxon>
        <taxon>Bacilli</taxon>
        <taxon>Lactobacillales</taxon>
        <taxon>Lactobacillaceae</taxon>
        <taxon>Companilactobacillus</taxon>
    </lineage>
</organism>
<dbReference type="EMBL" id="MXAL01000012">
    <property type="protein sequence ID" value="OWF32114.1"/>
    <property type="molecule type" value="Genomic_DNA"/>
</dbReference>
<dbReference type="SUPFAM" id="SSF53062">
    <property type="entry name" value="PTS system fructose IIA component-like"/>
    <property type="match status" value="1"/>
</dbReference>
<dbReference type="InterPro" id="IPR033887">
    <property type="entry name" value="PTS_IIA_man"/>
</dbReference>
<dbReference type="PROSITE" id="PS51096">
    <property type="entry name" value="PTS_EIIA_TYPE_4"/>
    <property type="match status" value="1"/>
</dbReference>
<dbReference type="Pfam" id="PF03610">
    <property type="entry name" value="EIIA-man"/>
    <property type="match status" value="1"/>
</dbReference>
<keyword evidence="5 9" id="KW-0808">Transferase</keyword>
<dbReference type="InterPro" id="IPR036662">
    <property type="entry name" value="PTS_EIIA_man-typ_sf"/>
</dbReference>
<dbReference type="EC" id="2.7.1.191" evidence="9"/>
<keyword evidence="4" id="KW-0762">Sugar transport</keyword>
<dbReference type="CDD" id="cd00006">
    <property type="entry name" value="PTS_IIA_man"/>
    <property type="match status" value="1"/>
</dbReference>
<comment type="caution">
    <text evidence="9">The sequence shown here is derived from an EMBL/GenBank/DDBJ whole genome shotgun (WGS) entry which is preliminary data.</text>
</comment>
<proteinExistence type="predicted"/>